<feature type="domain" description="ABC transporter" evidence="5">
    <location>
        <begin position="3"/>
        <end position="243"/>
    </location>
</feature>
<evidence type="ECO:0000259" key="5">
    <source>
        <dbReference type="PROSITE" id="PS50893"/>
    </source>
</evidence>
<dbReference type="InterPro" id="IPR027417">
    <property type="entry name" value="P-loop_NTPase"/>
</dbReference>
<sequence length="247" mass="28403">MFFEVQDLTKTYTHNGHRFAAVDHLSFSLAPGEILAVAGESGSGKSTLCRIICQFARADSGHILFHDQDITNVPEKERKQLYRHIQMVFQHPYRSFHPRFTLEKSILAGIRNYHLPVTPEMFQQYMEEVHLTRDIIRRYPHEVSGGECQRAALLRSLVIGPELLICDEVTSALDATIRNEIAGLIRRICQHHRIACLFITHDLYLARTMADRILIMHHGRAVEEGPAEQLFHHPQQTYTQELLSSLL</sequence>
<dbReference type="RefSeq" id="WP_170087012.1">
    <property type="nucleotide sequence ID" value="NZ_JABAFG010000001.1"/>
</dbReference>
<dbReference type="SUPFAM" id="SSF52540">
    <property type="entry name" value="P-loop containing nucleoside triphosphate hydrolases"/>
    <property type="match status" value="1"/>
</dbReference>
<dbReference type="Proteomes" id="UP000591071">
    <property type="component" value="Unassembled WGS sequence"/>
</dbReference>
<dbReference type="Gene3D" id="3.40.50.300">
    <property type="entry name" value="P-loop containing nucleotide triphosphate hydrolases"/>
    <property type="match status" value="1"/>
</dbReference>
<dbReference type="PANTHER" id="PTHR43776">
    <property type="entry name" value="TRANSPORT ATP-BINDING PROTEIN"/>
    <property type="match status" value="1"/>
</dbReference>
<evidence type="ECO:0000256" key="4">
    <source>
        <dbReference type="ARBA" id="ARBA00022840"/>
    </source>
</evidence>
<dbReference type="InterPro" id="IPR003439">
    <property type="entry name" value="ABC_transporter-like_ATP-bd"/>
</dbReference>
<name>A0A848BQJ7_9FIRM</name>
<keyword evidence="3" id="KW-0547">Nucleotide-binding</keyword>
<accession>A0A848BQJ7</accession>
<dbReference type="PROSITE" id="PS50893">
    <property type="entry name" value="ABC_TRANSPORTER_2"/>
    <property type="match status" value="1"/>
</dbReference>
<evidence type="ECO:0000256" key="3">
    <source>
        <dbReference type="ARBA" id="ARBA00022741"/>
    </source>
</evidence>
<comment type="similarity">
    <text evidence="1">Belongs to the ABC transporter superfamily.</text>
</comment>
<dbReference type="InterPro" id="IPR017871">
    <property type="entry name" value="ABC_transporter-like_CS"/>
</dbReference>
<dbReference type="CDD" id="cd03257">
    <property type="entry name" value="ABC_NikE_OppD_transporters"/>
    <property type="match status" value="1"/>
</dbReference>
<dbReference type="PANTHER" id="PTHR43776:SF7">
    <property type="entry name" value="D,D-DIPEPTIDE TRANSPORT ATP-BINDING PROTEIN DDPF-RELATED"/>
    <property type="match status" value="1"/>
</dbReference>
<evidence type="ECO:0000256" key="1">
    <source>
        <dbReference type="ARBA" id="ARBA00005417"/>
    </source>
</evidence>
<organism evidence="6 7">
    <name type="scientific">Megasphaera hexanoica</name>
    <dbReference type="NCBI Taxonomy" id="1675036"/>
    <lineage>
        <taxon>Bacteria</taxon>
        <taxon>Bacillati</taxon>
        <taxon>Bacillota</taxon>
        <taxon>Negativicutes</taxon>
        <taxon>Veillonellales</taxon>
        <taxon>Veillonellaceae</taxon>
        <taxon>Megasphaera</taxon>
    </lineage>
</organism>
<keyword evidence="4 6" id="KW-0067">ATP-binding</keyword>
<evidence type="ECO:0000313" key="6">
    <source>
        <dbReference type="EMBL" id="NME27128.1"/>
    </source>
</evidence>
<reference evidence="6 7" key="1">
    <citation type="submission" date="2020-04" db="EMBL/GenBank/DDBJ databases">
        <authorList>
            <person name="Hitch T.C.A."/>
            <person name="Wylensek D."/>
            <person name="Clavel T."/>
        </authorList>
    </citation>
    <scope>NUCLEOTIDE SEQUENCE [LARGE SCALE GENOMIC DNA]</scope>
    <source>
        <strain evidence="6 7">Oil-RF-744-FAT-WT-6-1</strain>
    </source>
</reference>
<dbReference type="PROSITE" id="PS00211">
    <property type="entry name" value="ABC_TRANSPORTER_1"/>
    <property type="match status" value="1"/>
</dbReference>
<dbReference type="InterPro" id="IPR003593">
    <property type="entry name" value="AAA+_ATPase"/>
</dbReference>
<evidence type="ECO:0000256" key="2">
    <source>
        <dbReference type="ARBA" id="ARBA00022448"/>
    </source>
</evidence>
<dbReference type="InterPro" id="IPR050319">
    <property type="entry name" value="ABC_transp_ATP-bind"/>
</dbReference>
<keyword evidence="2" id="KW-0813">Transport</keyword>
<dbReference type="AlphaFoldDB" id="A0A848BQJ7"/>
<dbReference type="Pfam" id="PF00005">
    <property type="entry name" value="ABC_tran"/>
    <property type="match status" value="1"/>
</dbReference>
<comment type="caution">
    <text evidence="6">The sequence shown here is derived from an EMBL/GenBank/DDBJ whole genome shotgun (WGS) entry which is preliminary data.</text>
</comment>
<dbReference type="SMART" id="SM00382">
    <property type="entry name" value="AAA"/>
    <property type="match status" value="1"/>
</dbReference>
<dbReference type="EMBL" id="JABAFG010000001">
    <property type="protein sequence ID" value="NME27128.1"/>
    <property type="molecule type" value="Genomic_DNA"/>
</dbReference>
<dbReference type="GO" id="GO:0016887">
    <property type="term" value="F:ATP hydrolysis activity"/>
    <property type="evidence" value="ECO:0007669"/>
    <property type="project" value="InterPro"/>
</dbReference>
<protein>
    <submittedName>
        <fullName evidence="6">ABC transporter ATP-binding protein</fullName>
    </submittedName>
</protein>
<gene>
    <name evidence="6" type="ORF">HF872_00600</name>
</gene>
<dbReference type="GO" id="GO:0005524">
    <property type="term" value="F:ATP binding"/>
    <property type="evidence" value="ECO:0007669"/>
    <property type="project" value="UniProtKB-KW"/>
</dbReference>
<dbReference type="GO" id="GO:0055085">
    <property type="term" value="P:transmembrane transport"/>
    <property type="evidence" value="ECO:0007669"/>
    <property type="project" value="UniProtKB-ARBA"/>
</dbReference>
<proteinExistence type="inferred from homology"/>
<evidence type="ECO:0000313" key="7">
    <source>
        <dbReference type="Proteomes" id="UP000591071"/>
    </source>
</evidence>